<dbReference type="Proteomes" id="UP000031368">
    <property type="component" value="Plasmid pRgalR602c"/>
</dbReference>
<gene>
    <name evidence="1" type="ORF">RGR602_PC00738</name>
</gene>
<dbReference type="AlphaFoldDB" id="A0A0B4XDA9"/>
<name>A0A0B4XDA9_9HYPH</name>
<dbReference type="EMBL" id="CP006880">
    <property type="protein sequence ID" value="AJD44775.1"/>
    <property type="molecule type" value="Genomic_DNA"/>
</dbReference>
<organism evidence="1 2">
    <name type="scientific">Rhizobium gallicum bv. gallicum R602sp</name>
    <dbReference type="NCBI Taxonomy" id="1041138"/>
    <lineage>
        <taxon>Bacteria</taxon>
        <taxon>Pseudomonadati</taxon>
        <taxon>Pseudomonadota</taxon>
        <taxon>Alphaproteobacteria</taxon>
        <taxon>Hyphomicrobiales</taxon>
        <taxon>Rhizobiaceae</taxon>
        <taxon>Rhizobium/Agrobacterium group</taxon>
        <taxon>Rhizobium</taxon>
    </lineage>
</organism>
<keyword evidence="1" id="KW-0614">Plasmid</keyword>
<sequence>MARVISRIVSGAALRTGGRADASVMSTTRRRSTTGLRQFLNPEQQRNWIEGKMYLRDADERSESLEQRFKYIARFQKLLRRPQVQEVLEVLRLYGQNCIPLPRKTERNYWSVSCLPSTSDKPLIRVNASWMELFTLYADGEGIRARVLVHLSNFTTDHSSAQDHVDESFLEHCVTMPEDVGYFFPRGEDIFGITVRGSGSIHKFLATPRVLRAIRTFNLTHMNRGRNAYGTSHCYSLADHMLEG</sequence>
<keyword evidence="2" id="KW-1185">Reference proteome</keyword>
<reference evidence="1 2" key="1">
    <citation type="submission" date="2013-11" db="EMBL/GenBank/DDBJ databases">
        <title>Complete genome sequence of Rhizobium gallicum bv. gallicum R602.</title>
        <authorList>
            <person name="Bustos P."/>
            <person name="Santamaria R.I."/>
            <person name="Lozano L."/>
            <person name="Acosta J.L."/>
            <person name="Ormeno-Orrillo E."/>
            <person name="Rogel M.A."/>
            <person name="Romero D."/>
            <person name="Cevallos M.A."/>
            <person name="Martinez-Romero E."/>
            <person name="Gonzalez V."/>
        </authorList>
    </citation>
    <scope>NUCLEOTIDE SEQUENCE [LARGE SCALE GENOMIC DNA]</scope>
    <source>
        <strain evidence="1 2">R602</strain>
        <plasmid evidence="1 2">pRgalR602c</plasmid>
    </source>
</reference>
<evidence type="ECO:0000313" key="1">
    <source>
        <dbReference type="EMBL" id="AJD44775.1"/>
    </source>
</evidence>
<proteinExistence type="predicted"/>
<protein>
    <submittedName>
        <fullName evidence="1">Uncharacterized protein</fullName>
    </submittedName>
</protein>
<evidence type="ECO:0000313" key="2">
    <source>
        <dbReference type="Proteomes" id="UP000031368"/>
    </source>
</evidence>
<geneLocation type="plasmid" evidence="1 2">
    <name>pRgalR602c</name>
</geneLocation>
<dbReference type="HOGENOM" id="CLU_108484_0_0_5"/>
<accession>A0A0B4XDA9</accession>
<dbReference type="KEGG" id="rga:RGR602_PC00738"/>